<dbReference type="EMBL" id="JAZHXJ010000008">
    <property type="protein sequence ID" value="KAL1883105.1"/>
    <property type="molecule type" value="Genomic_DNA"/>
</dbReference>
<evidence type="ECO:0000313" key="3">
    <source>
        <dbReference type="Proteomes" id="UP001586593"/>
    </source>
</evidence>
<dbReference type="Proteomes" id="UP001586593">
    <property type="component" value="Unassembled WGS sequence"/>
</dbReference>
<gene>
    <name evidence="2" type="ORF">VTK73DRAFT_9472</name>
</gene>
<dbReference type="Pfam" id="PF06127">
    <property type="entry name" value="Mpo1-like"/>
    <property type="match status" value="1"/>
</dbReference>
<feature type="transmembrane region" description="Helical" evidence="1">
    <location>
        <begin position="107"/>
        <end position="127"/>
    </location>
</feature>
<comment type="caution">
    <text evidence="2">The sequence shown here is derived from an EMBL/GenBank/DDBJ whole genome shotgun (WGS) entry which is preliminary data.</text>
</comment>
<protein>
    <recommendedName>
        <fullName evidence="4">DUF962 domain-containing protein</fullName>
    </recommendedName>
</protein>
<keyword evidence="1" id="KW-0472">Membrane</keyword>
<feature type="transmembrane region" description="Helical" evidence="1">
    <location>
        <begin position="67"/>
        <end position="95"/>
    </location>
</feature>
<feature type="transmembrane region" description="Helical" evidence="1">
    <location>
        <begin position="27"/>
        <end position="47"/>
    </location>
</feature>
<dbReference type="PANTHER" id="PTHR28026">
    <property type="entry name" value="DUF962 DOMAIN PROTEIN (AFU_ORTHOLOGUE AFUA_8G05310)"/>
    <property type="match status" value="1"/>
</dbReference>
<evidence type="ECO:0000313" key="2">
    <source>
        <dbReference type="EMBL" id="KAL1883105.1"/>
    </source>
</evidence>
<organism evidence="2 3">
    <name type="scientific">Phialemonium thermophilum</name>
    <dbReference type="NCBI Taxonomy" id="223376"/>
    <lineage>
        <taxon>Eukaryota</taxon>
        <taxon>Fungi</taxon>
        <taxon>Dikarya</taxon>
        <taxon>Ascomycota</taxon>
        <taxon>Pezizomycotina</taxon>
        <taxon>Sordariomycetes</taxon>
        <taxon>Sordariomycetidae</taxon>
        <taxon>Cephalothecales</taxon>
        <taxon>Cephalothecaceae</taxon>
        <taxon>Phialemonium</taxon>
    </lineage>
</organism>
<reference evidence="2 3" key="1">
    <citation type="journal article" date="2024" name="Commun. Biol.">
        <title>Comparative genomic analysis of thermophilic fungi reveals convergent evolutionary adaptations and gene losses.</title>
        <authorList>
            <person name="Steindorff A.S."/>
            <person name="Aguilar-Pontes M.V."/>
            <person name="Robinson A.J."/>
            <person name="Andreopoulos B."/>
            <person name="LaButti K."/>
            <person name="Kuo A."/>
            <person name="Mondo S."/>
            <person name="Riley R."/>
            <person name="Otillar R."/>
            <person name="Haridas S."/>
            <person name="Lipzen A."/>
            <person name="Grimwood J."/>
            <person name="Schmutz J."/>
            <person name="Clum A."/>
            <person name="Reid I.D."/>
            <person name="Moisan M.C."/>
            <person name="Butler G."/>
            <person name="Nguyen T.T.M."/>
            <person name="Dewar K."/>
            <person name="Conant G."/>
            <person name="Drula E."/>
            <person name="Henrissat B."/>
            <person name="Hansel C."/>
            <person name="Singer S."/>
            <person name="Hutchinson M.I."/>
            <person name="de Vries R.P."/>
            <person name="Natvig D.O."/>
            <person name="Powell A.J."/>
            <person name="Tsang A."/>
            <person name="Grigoriev I.V."/>
        </authorList>
    </citation>
    <scope>NUCLEOTIDE SEQUENCE [LARGE SCALE GENOMIC DNA]</scope>
    <source>
        <strain evidence="2 3">ATCC 24622</strain>
    </source>
</reference>
<dbReference type="PANTHER" id="PTHR28026:SF9">
    <property type="entry name" value="2-HYDROXY-PALMITIC ACID DIOXYGENASE MPO1"/>
    <property type="match status" value="1"/>
</dbReference>
<proteinExistence type="predicted"/>
<keyword evidence="1" id="KW-1133">Transmembrane helix</keyword>
<keyword evidence="3" id="KW-1185">Reference proteome</keyword>
<evidence type="ECO:0008006" key="4">
    <source>
        <dbReference type="Google" id="ProtNLM"/>
    </source>
</evidence>
<feature type="transmembrane region" description="Helical" evidence="1">
    <location>
        <begin position="139"/>
        <end position="160"/>
    </location>
</feature>
<dbReference type="InterPro" id="IPR009305">
    <property type="entry name" value="Mpo1-like"/>
</dbReference>
<accession>A0ABR3Y469</accession>
<sequence length="190" mass="21605">MPLNLEKQLTLYGAYHRHHVNINLHRCCVPLMLVTSFILASNIGPFFELPQWLSIPHLEPNMGTFAAFTWGALYILLEPVAGTTLAALCIASAAFGNHLLMEYPAATNRVALSVHIISWILQFVGHGKYRGRIPVLENFFQSLFFAPLFVWLELLFKLGYRPELQARVRKTIEIEISKMSKKEPKDGKIQ</sequence>
<keyword evidence="1" id="KW-0812">Transmembrane</keyword>
<name>A0ABR3Y469_9PEZI</name>
<evidence type="ECO:0000256" key="1">
    <source>
        <dbReference type="SAM" id="Phobius"/>
    </source>
</evidence>